<dbReference type="InterPro" id="IPR001138">
    <property type="entry name" value="Zn2Cys6_DnaBD"/>
</dbReference>
<protein>
    <recommendedName>
        <fullName evidence="7">Zn(2)-C6 fungal-type domain-containing protein</fullName>
    </recommendedName>
</protein>
<evidence type="ECO:0000256" key="3">
    <source>
        <dbReference type="ARBA" id="ARBA00023125"/>
    </source>
</evidence>
<dbReference type="GeneID" id="36620246"/>
<dbReference type="AlphaFoldDB" id="A0A2T4AJV5"/>
<dbReference type="RefSeq" id="XP_024777028.1">
    <property type="nucleotide sequence ID" value="XM_024911687.1"/>
</dbReference>
<keyword evidence="9" id="KW-1185">Reference proteome</keyword>
<dbReference type="InterPro" id="IPR051089">
    <property type="entry name" value="prtT"/>
</dbReference>
<dbReference type="GO" id="GO:0008270">
    <property type="term" value="F:zinc ion binding"/>
    <property type="evidence" value="ECO:0007669"/>
    <property type="project" value="InterPro"/>
</dbReference>
<accession>A0A2T4AJV5</accession>
<evidence type="ECO:0000313" key="9">
    <source>
        <dbReference type="Proteomes" id="UP000241690"/>
    </source>
</evidence>
<organism evidence="8 9">
    <name type="scientific">Trichoderma harzianum CBS 226.95</name>
    <dbReference type="NCBI Taxonomy" id="983964"/>
    <lineage>
        <taxon>Eukaryota</taxon>
        <taxon>Fungi</taxon>
        <taxon>Dikarya</taxon>
        <taxon>Ascomycota</taxon>
        <taxon>Pezizomycotina</taxon>
        <taxon>Sordariomycetes</taxon>
        <taxon>Hypocreomycetidae</taxon>
        <taxon>Hypocreales</taxon>
        <taxon>Hypocreaceae</taxon>
        <taxon>Trichoderma</taxon>
    </lineage>
</organism>
<keyword evidence="3" id="KW-0238">DNA-binding</keyword>
<sequence length="643" mass="72587">MSDFLETSRSQSPPRRRRACEQCSKAKARCHFQASNSSCERCCKMAIGCTEQTSRGLRKPRQIRLHDRIHNKDSGEQRMTISPSRTPKGDEVPKQGDGSNPHRPSLIATSSTSTIDTSTSISVSDTEEETDLNSLQATLPLQTSLGTQLFNIPWPQADEILHVFQQKYVHHFPFVILENGILARQLEQRQPFTSKAIMIIATPLPWLITTAMKDSFFAHLGQRLFTEKDFDLDLLQCILLCIAWADICDLSSHQITNLTHIALGYAHNLATSGRSFNVSRSENNSLANITSSEKPAMLPKIGAIDARRAFLGCVTVLSADSVCFGRQNPLSGPYVDLCRSLLRQHPECPTDFVLERYVRLIQLSDKISETFHTNTRHDGAEAYLTLVKETAQRLRPELDSIIGSLGFDQQQYRWPSIGNVGSHEKYFTLAYNYLLVRLYEPVTRFEPATMEAEDAPLGLWHLCLTSCISATKAYLESLLATCPDGWYAYQSAIATRPIIFVMILAARLHLIKIPGWNAKLAHPEFDLSSIIDRFVSHLEEAEETLKQDIEKFAYSTKTNSKPAEMMKSKRLAELAKKARRVKELYEAERSRVVTHEPFSDGTRGPAIIAENEKSAGEIWWPRQPQWFNGLYENSAWNFDDIGS</sequence>
<name>A0A2T4AJV5_TRIHA</name>
<dbReference type="EMBL" id="KZ679677">
    <property type="protein sequence ID" value="PTB57351.1"/>
    <property type="molecule type" value="Genomic_DNA"/>
</dbReference>
<dbReference type="SUPFAM" id="SSF57701">
    <property type="entry name" value="Zn2/Cys6 DNA-binding domain"/>
    <property type="match status" value="1"/>
</dbReference>
<reference evidence="8 9" key="1">
    <citation type="submission" date="2016-07" db="EMBL/GenBank/DDBJ databases">
        <title>Multiple horizontal gene transfer events from other fungi enriched the ability of initially mycotrophic Trichoderma (Ascomycota) to feed on dead plant biomass.</title>
        <authorList>
            <consortium name="DOE Joint Genome Institute"/>
            <person name="Aerts A."/>
            <person name="Atanasova L."/>
            <person name="Chenthamara K."/>
            <person name="Zhang J."/>
            <person name="Grujic M."/>
            <person name="Henrissat B."/>
            <person name="Kuo A."/>
            <person name="Salamov A."/>
            <person name="Lipzen A."/>
            <person name="Labutti K."/>
            <person name="Barry K."/>
            <person name="Miao Y."/>
            <person name="Rahimi M.J."/>
            <person name="Shen Q."/>
            <person name="Grigoriev I.V."/>
            <person name="Kubicek C.P."/>
            <person name="Druzhinina I.S."/>
        </authorList>
    </citation>
    <scope>NUCLEOTIDE SEQUENCE [LARGE SCALE GENOMIC DNA]</scope>
    <source>
        <strain evidence="8 9">CBS 226.95</strain>
    </source>
</reference>
<dbReference type="GO" id="GO:0000976">
    <property type="term" value="F:transcription cis-regulatory region binding"/>
    <property type="evidence" value="ECO:0007669"/>
    <property type="project" value="TreeGrafter"/>
</dbReference>
<keyword evidence="5" id="KW-0539">Nucleus</keyword>
<dbReference type="STRING" id="983964.A0A2T4AJV5"/>
<dbReference type="GO" id="GO:0005634">
    <property type="term" value="C:nucleus"/>
    <property type="evidence" value="ECO:0007669"/>
    <property type="project" value="UniProtKB-SubCell"/>
</dbReference>
<feature type="domain" description="Zn(2)-C6 fungal-type" evidence="7">
    <location>
        <begin position="19"/>
        <end position="49"/>
    </location>
</feature>
<evidence type="ECO:0000313" key="8">
    <source>
        <dbReference type="EMBL" id="PTB57351.1"/>
    </source>
</evidence>
<dbReference type="PROSITE" id="PS00463">
    <property type="entry name" value="ZN2_CY6_FUNGAL_1"/>
    <property type="match status" value="1"/>
</dbReference>
<comment type="subcellular location">
    <subcellularLocation>
        <location evidence="1">Nucleus</location>
    </subcellularLocation>
</comment>
<keyword evidence="2" id="KW-0805">Transcription regulation</keyword>
<gene>
    <name evidence="8" type="ORF">M431DRAFT_108702</name>
</gene>
<evidence type="ECO:0000256" key="1">
    <source>
        <dbReference type="ARBA" id="ARBA00004123"/>
    </source>
</evidence>
<dbReference type="PANTHER" id="PTHR31845">
    <property type="entry name" value="FINGER DOMAIN PROTEIN, PUTATIVE-RELATED"/>
    <property type="match status" value="1"/>
</dbReference>
<dbReference type="Proteomes" id="UP000241690">
    <property type="component" value="Unassembled WGS sequence"/>
</dbReference>
<dbReference type="PANTHER" id="PTHR31845:SF10">
    <property type="entry name" value="ZN(II)2CYS6 TRANSCRIPTION FACTOR (EUROFUNG)"/>
    <property type="match status" value="1"/>
</dbReference>
<evidence type="ECO:0000256" key="4">
    <source>
        <dbReference type="ARBA" id="ARBA00023163"/>
    </source>
</evidence>
<evidence type="ECO:0000259" key="7">
    <source>
        <dbReference type="PROSITE" id="PS00463"/>
    </source>
</evidence>
<evidence type="ECO:0000256" key="2">
    <source>
        <dbReference type="ARBA" id="ARBA00023015"/>
    </source>
</evidence>
<dbReference type="InterPro" id="IPR036864">
    <property type="entry name" value="Zn2-C6_fun-type_DNA-bd_sf"/>
</dbReference>
<dbReference type="CDD" id="cd12148">
    <property type="entry name" value="fungal_TF_MHR"/>
    <property type="match status" value="1"/>
</dbReference>
<feature type="compositionally biased region" description="Low complexity" evidence="6">
    <location>
        <begin position="109"/>
        <end position="124"/>
    </location>
</feature>
<dbReference type="GO" id="GO:0000981">
    <property type="term" value="F:DNA-binding transcription factor activity, RNA polymerase II-specific"/>
    <property type="evidence" value="ECO:0007669"/>
    <property type="project" value="InterPro"/>
</dbReference>
<evidence type="ECO:0000256" key="6">
    <source>
        <dbReference type="SAM" id="MobiDB-lite"/>
    </source>
</evidence>
<proteinExistence type="predicted"/>
<feature type="region of interest" description="Disordered" evidence="6">
    <location>
        <begin position="53"/>
        <end position="129"/>
    </location>
</feature>
<feature type="compositionally biased region" description="Basic and acidic residues" evidence="6">
    <location>
        <begin position="64"/>
        <end position="76"/>
    </location>
</feature>
<evidence type="ECO:0000256" key="5">
    <source>
        <dbReference type="ARBA" id="ARBA00023242"/>
    </source>
</evidence>
<keyword evidence="4" id="KW-0804">Transcription</keyword>